<name>A8ZR55_DEIGD</name>
<organism evidence="1 2">
    <name type="scientific">Deinococcus geothermalis (strain DSM 11300 / CIP 105573 / AG-3a)</name>
    <dbReference type="NCBI Taxonomy" id="319795"/>
    <lineage>
        <taxon>Bacteria</taxon>
        <taxon>Thermotogati</taxon>
        <taxon>Deinococcota</taxon>
        <taxon>Deinococci</taxon>
        <taxon>Deinococcales</taxon>
        <taxon>Deinococcaceae</taxon>
        <taxon>Deinococcus</taxon>
    </lineage>
</organism>
<sequence length="291" mass="30913">MQRGQDRLALQQVFEERAELPLVPLVDVQLQPFSQPGIQPFMCVFRKDEGIEGHLAFTLPGGRFRRVTRPAAPGRLAVDGFVFGVHLEAGVEEVPVLDPVRYPPPSALRPHLQHVAVANRSALEFVVPVVGLSQHPFANAQACTLGARSVGGAEDALSDLVEPGLGGGFEHVAPRGGGEHLLHPGPDCVDWRQAVENAAGQLETAEVHCGRDEFQGTGGLSKAHHQFGDVFVVARPHPGRDALQPPRVLVQGLGVLDSDTAQRGNLPDAAGMGRLGPSASIVRLESGETEG</sequence>
<keyword evidence="2" id="KW-1185">Reference proteome</keyword>
<dbReference type="EMBL" id="CP000856">
    <property type="protein sequence ID" value="ABW34964.1"/>
    <property type="molecule type" value="Genomic_DNA"/>
</dbReference>
<proteinExistence type="predicted"/>
<dbReference type="AlphaFoldDB" id="A8ZR55"/>
<dbReference type="HOGENOM" id="CLU_955525_0_0_0"/>
<keyword evidence="1" id="KW-0614">Plasmid</keyword>
<gene>
    <name evidence="1" type="ORF">Dgeo_2921</name>
</gene>
<dbReference type="KEGG" id="dge:Dgeo_2921"/>
<protein>
    <submittedName>
        <fullName evidence="1">Uncharacterized protein</fullName>
    </submittedName>
</protein>
<accession>A8ZR55</accession>
<geneLocation type="plasmid" evidence="1 2">
    <name>pDGEO02</name>
</geneLocation>
<dbReference type="Proteomes" id="UP000002431">
    <property type="component" value="Plasmid pDGEO02"/>
</dbReference>
<evidence type="ECO:0000313" key="2">
    <source>
        <dbReference type="Proteomes" id="UP000002431"/>
    </source>
</evidence>
<evidence type="ECO:0000313" key="1">
    <source>
        <dbReference type="EMBL" id="ABW34964.1"/>
    </source>
</evidence>
<reference evidence="1" key="1">
    <citation type="submission" date="2007-10" db="EMBL/GenBank/DDBJ databases">
        <title>Complete sequence of Plasmid2 pDGEO02 of Deinococcus geothermalis DSM 11300.</title>
        <authorList>
            <consortium name="US DOE Joint Genome Institute"/>
            <person name="Copeland A."/>
            <person name="Lucas S."/>
            <person name="Lapidus A."/>
            <person name="Barry K."/>
            <person name="Detter J.C."/>
            <person name="Glavina del Rio T."/>
            <person name="Hammon N."/>
            <person name="Israni S."/>
            <person name="Dalin E."/>
            <person name="Tice H."/>
            <person name="Pitluck S."/>
            <person name="Brettin T."/>
            <person name="Bruce D."/>
            <person name="Han C."/>
            <person name="Tapia R."/>
            <person name="Saunders E."/>
            <person name="Gilna P."/>
            <person name="Schmutz J."/>
            <person name="Larimer F."/>
            <person name="Land M."/>
            <person name="Hauser L."/>
            <person name="Kyrpides N."/>
            <person name="Kim E."/>
            <person name="Daly M.J."/>
            <person name="Fredrickson J.K."/>
            <person name="Makarova K.S."/>
            <person name="Gaidamakova E.K."/>
            <person name="Zhai M."/>
            <person name="Richardson P."/>
        </authorList>
    </citation>
    <scope>NUCLEOTIDE SEQUENCE [LARGE SCALE GENOMIC DNA]</scope>
    <source>
        <strain evidence="1">DSM 11300</strain>
        <plasmid evidence="1">pDGEO02</plasmid>
    </source>
</reference>